<reference evidence="2 3" key="1">
    <citation type="submission" date="2024-02" db="EMBL/GenBank/DDBJ databases">
        <title>First draft genome assembly of two strains of Seiridium cardinale.</title>
        <authorList>
            <person name="Emiliani G."/>
            <person name="Scali E."/>
        </authorList>
    </citation>
    <scope>NUCLEOTIDE SEQUENCE [LARGE SCALE GENOMIC DNA]</scope>
    <source>
        <strain evidence="2 3">BM-138-000479</strain>
    </source>
</reference>
<feature type="compositionally biased region" description="Low complexity" evidence="1">
    <location>
        <begin position="196"/>
        <end position="207"/>
    </location>
</feature>
<dbReference type="EMBL" id="JARVKM010000024">
    <property type="protein sequence ID" value="KAK9777034.1"/>
    <property type="molecule type" value="Genomic_DNA"/>
</dbReference>
<evidence type="ECO:0000313" key="2">
    <source>
        <dbReference type="EMBL" id="KAK9777034.1"/>
    </source>
</evidence>
<evidence type="ECO:0000256" key="1">
    <source>
        <dbReference type="SAM" id="MobiDB-lite"/>
    </source>
</evidence>
<feature type="compositionally biased region" description="Basic and acidic residues" evidence="1">
    <location>
        <begin position="208"/>
        <end position="221"/>
    </location>
</feature>
<feature type="compositionally biased region" description="Gly residues" evidence="1">
    <location>
        <begin position="143"/>
        <end position="165"/>
    </location>
</feature>
<accession>A0ABR2XT98</accession>
<comment type="caution">
    <text evidence="2">The sequence shown here is derived from an EMBL/GenBank/DDBJ whole genome shotgun (WGS) entry which is preliminary data.</text>
</comment>
<name>A0ABR2XT98_9PEZI</name>
<feature type="region of interest" description="Disordered" evidence="1">
    <location>
        <begin position="1"/>
        <end position="29"/>
    </location>
</feature>
<feature type="compositionally biased region" description="Low complexity" evidence="1">
    <location>
        <begin position="107"/>
        <end position="119"/>
    </location>
</feature>
<feature type="region of interest" description="Disordered" evidence="1">
    <location>
        <begin position="70"/>
        <end position="119"/>
    </location>
</feature>
<dbReference type="Proteomes" id="UP001465668">
    <property type="component" value="Unassembled WGS sequence"/>
</dbReference>
<organism evidence="2 3">
    <name type="scientific">Seiridium cardinale</name>
    <dbReference type="NCBI Taxonomy" id="138064"/>
    <lineage>
        <taxon>Eukaryota</taxon>
        <taxon>Fungi</taxon>
        <taxon>Dikarya</taxon>
        <taxon>Ascomycota</taxon>
        <taxon>Pezizomycotina</taxon>
        <taxon>Sordariomycetes</taxon>
        <taxon>Xylariomycetidae</taxon>
        <taxon>Amphisphaeriales</taxon>
        <taxon>Sporocadaceae</taxon>
        <taxon>Seiridium</taxon>
    </lineage>
</organism>
<feature type="region of interest" description="Disordered" evidence="1">
    <location>
        <begin position="140"/>
        <end position="221"/>
    </location>
</feature>
<evidence type="ECO:0000313" key="3">
    <source>
        <dbReference type="Proteomes" id="UP001465668"/>
    </source>
</evidence>
<sequence>MASVHVFTDTTQFPSHYRPQQRLQREPPFRTSQLSQQLLPDAKYTRINRWRSEIDPADVVCSCSEHMESVAKPAPHRRKSSSSAAGDLCAACGRPGESLEQRRKRSGLASALSSSTTAGAALATARTSSFIRKFFSKRAVQDRGGGGGADSSSGGGGPGGGGGGRVSTTSSSPRRPKPGDGATQMYRQDEADDEASGSSPDGGLSDSADGKGRPKLGVDDTAARLRRAQKLLNAQGKGKG</sequence>
<keyword evidence="3" id="KW-1185">Reference proteome</keyword>
<protein>
    <submittedName>
        <fullName evidence="2">Uncharacterized protein</fullName>
    </submittedName>
</protein>
<gene>
    <name evidence="2" type="ORF">SCAR479_06435</name>
</gene>
<proteinExistence type="predicted"/>